<evidence type="ECO:0000313" key="2">
    <source>
        <dbReference type="EMBL" id="KAL2469056.1"/>
    </source>
</evidence>
<dbReference type="AlphaFoldDB" id="A0ABD1PYP7"/>
<organism evidence="2 3">
    <name type="scientific">Forsythia ovata</name>
    <dbReference type="NCBI Taxonomy" id="205694"/>
    <lineage>
        <taxon>Eukaryota</taxon>
        <taxon>Viridiplantae</taxon>
        <taxon>Streptophyta</taxon>
        <taxon>Embryophyta</taxon>
        <taxon>Tracheophyta</taxon>
        <taxon>Spermatophyta</taxon>
        <taxon>Magnoliopsida</taxon>
        <taxon>eudicotyledons</taxon>
        <taxon>Gunneridae</taxon>
        <taxon>Pentapetalae</taxon>
        <taxon>asterids</taxon>
        <taxon>lamiids</taxon>
        <taxon>Lamiales</taxon>
        <taxon>Oleaceae</taxon>
        <taxon>Forsythieae</taxon>
        <taxon>Forsythia</taxon>
    </lineage>
</organism>
<feature type="region of interest" description="Disordered" evidence="1">
    <location>
        <begin position="96"/>
        <end position="122"/>
    </location>
</feature>
<dbReference type="Proteomes" id="UP001604277">
    <property type="component" value="Unassembled WGS sequence"/>
</dbReference>
<proteinExistence type="predicted"/>
<sequence length="122" mass="12408">MLKASVNRAAGAAGGGLAKAGGLPRSRHGANGGPPKGDLNPPTLAAVLGGETSYLTDKRIDTLESYISDLKGGVSGLAAVDSVSIPSLGLVRWWSSQGRRPAQPQARSQWGSSQGRPESSNS</sequence>
<accession>A0ABD1PYP7</accession>
<dbReference type="EMBL" id="JBFOLJ010000016">
    <property type="protein sequence ID" value="KAL2469056.1"/>
    <property type="molecule type" value="Genomic_DNA"/>
</dbReference>
<reference evidence="3" key="1">
    <citation type="submission" date="2024-07" db="EMBL/GenBank/DDBJ databases">
        <title>Two chromosome-level genome assemblies of Korean endemic species Abeliophyllum distichum and Forsythia ovata (Oleaceae).</title>
        <authorList>
            <person name="Jang H."/>
        </authorList>
    </citation>
    <scope>NUCLEOTIDE SEQUENCE [LARGE SCALE GENOMIC DNA]</scope>
</reference>
<name>A0ABD1PYP7_9LAMI</name>
<comment type="caution">
    <text evidence="2">The sequence shown here is derived from an EMBL/GenBank/DDBJ whole genome shotgun (WGS) entry which is preliminary data.</text>
</comment>
<gene>
    <name evidence="2" type="ORF">Fot_50632</name>
</gene>
<keyword evidence="3" id="KW-1185">Reference proteome</keyword>
<feature type="compositionally biased region" description="Polar residues" evidence="1">
    <location>
        <begin position="105"/>
        <end position="122"/>
    </location>
</feature>
<feature type="region of interest" description="Disordered" evidence="1">
    <location>
        <begin position="1"/>
        <end position="43"/>
    </location>
</feature>
<evidence type="ECO:0000256" key="1">
    <source>
        <dbReference type="SAM" id="MobiDB-lite"/>
    </source>
</evidence>
<evidence type="ECO:0000313" key="3">
    <source>
        <dbReference type="Proteomes" id="UP001604277"/>
    </source>
</evidence>
<protein>
    <submittedName>
        <fullName evidence="2">Uncharacterized protein</fullName>
    </submittedName>
</protein>